<organism evidence="1 2">
    <name type="scientific">Portunus trituberculatus</name>
    <name type="common">Swimming crab</name>
    <name type="synonym">Neptunus trituberculatus</name>
    <dbReference type="NCBI Taxonomy" id="210409"/>
    <lineage>
        <taxon>Eukaryota</taxon>
        <taxon>Metazoa</taxon>
        <taxon>Ecdysozoa</taxon>
        <taxon>Arthropoda</taxon>
        <taxon>Crustacea</taxon>
        <taxon>Multicrustacea</taxon>
        <taxon>Malacostraca</taxon>
        <taxon>Eumalacostraca</taxon>
        <taxon>Eucarida</taxon>
        <taxon>Decapoda</taxon>
        <taxon>Pleocyemata</taxon>
        <taxon>Brachyura</taxon>
        <taxon>Eubrachyura</taxon>
        <taxon>Portunoidea</taxon>
        <taxon>Portunidae</taxon>
        <taxon>Portuninae</taxon>
        <taxon>Portunus</taxon>
    </lineage>
</organism>
<protein>
    <submittedName>
        <fullName evidence="1">Uncharacterized protein</fullName>
    </submittedName>
</protein>
<sequence>MELPTGRSGGVCTAPSFFPRRARKACMRLPTPPGEMGR</sequence>
<reference evidence="1 2" key="1">
    <citation type="submission" date="2019-05" db="EMBL/GenBank/DDBJ databases">
        <title>Another draft genome of Portunus trituberculatus and its Hox gene families provides insights of decapod evolution.</title>
        <authorList>
            <person name="Jeong J.-H."/>
            <person name="Song I."/>
            <person name="Kim S."/>
            <person name="Choi T."/>
            <person name="Kim D."/>
            <person name="Ryu S."/>
            <person name="Kim W."/>
        </authorList>
    </citation>
    <scope>NUCLEOTIDE SEQUENCE [LARGE SCALE GENOMIC DNA]</scope>
    <source>
        <tissue evidence="1">Muscle</tissue>
    </source>
</reference>
<comment type="caution">
    <text evidence="1">The sequence shown here is derived from an EMBL/GenBank/DDBJ whole genome shotgun (WGS) entry which is preliminary data.</text>
</comment>
<accession>A0A5B7JPP9</accession>
<evidence type="ECO:0000313" key="2">
    <source>
        <dbReference type="Proteomes" id="UP000324222"/>
    </source>
</evidence>
<keyword evidence="2" id="KW-1185">Reference proteome</keyword>
<dbReference type="Proteomes" id="UP000324222">
    <property type="component" value="Unassembled WGS sequence"/>
</dbReference>
<name>A0A5B7JPP9_PORTR</name>
<evidence type="ECO:0000313" key="1">
    <source>
        <dbReference type="EMBL" id="MPC98780.1"/>
    </source>
</evidence>
<dbReference type="EMBL" id="VSRR010115526">
    <property type="protein sequence ID" value="MPC98780.1"/>
    <property type="molecule type" value="Genomic_DNA"/>
</dbReference>
<proteinExistence type="predicted"/>
<dbReference type="AlphaFoldDB" id="A0A5B7JPP9"/>
<gene>
    <name evidence="1" type="ORF">E2C01_094162</name>
</gene>